<dbReference type="SUPFAM" id="SSF56925">
    <property type="entry name" value="OMPA-like"/>
    <property type="match status" value="1"/>
</dbReference>
<dbReference type="InterPro" id="IPR005618">
    <property type="entry name" value="OMPW"/>
</dbReference>
<dbReference type="Pfam" id="PF03922">
    <property type="entry name" value="OmpW"/>
    <property type="match status" value="1"/>
</dbReference>
<protein>
    <submittedName>
        <fullName evidence="2">Outer membrane protein</fullName>
    </submittedName>
</protein>
<sequence length="228" mass="24736">MRKSYFAVSLLAAALVSPLANAYQQGDVIVRAGAATVSPNDNSSNLFNTALGNLPGDVTVDSDTQLGLTFAYMLQDHLGLELLAATPFTHEVKMKNSIGPLNGKIADVSHLPPTLSLQYYPMDPKSKLQPYAGIGVNYTNFFDEDLSSQYEALGFENLELDSSWGLAGQLGVDYLITDNVLLNAAVWYIDIDTQANMDNNTLGGTYSKTSVDVTIDPWVYMLGVGYKF</sequence>
<dbReference type="STRING" id="364197.SAMN05216296_0225"/>
<dbReference type="AlphaFoldDB" id="A0A1H2DZY2"/>
<evidence type="ECO:0000256" key="1">
    <source>
        <dbReference type="SAM" id="SignalP"/>
    </source>
</evidence>
<keyword evidence="3" id="KW-1185">Reference proteome</keyword>
<organism evidence="2 3">
    <name type="scientific">Pseudomonas pohangensis</name>
    <dbReference type="NCBI Taxonomy" id="364197"/>
    <lineage>
        <taxon>Bacteria</taxon>
        <taxon>Pseudomonadati</taxon>
        <taxon>Pseudomonadota</taxon>
        <taxon>Gammaproteobacteria</taxon>
        <taxon>Pseudomonadales</taxon>
        <taxon>Pseudomonadaceae</taxon>
        <taxon>Pseudomonas</taxon>
    </lineage>
</organism>
<proteinExistence type="predicted"/>
<keyword evidence="1" id="KW-0732">Signal</keyword>
<dbReference type="Proteomes" id="UP000243232">
    <property type="component" value="Chromosome I"/>
</dbReference>
<dbReference type="InterPro" id="IPR011250">
    <property type="entry name" value="OMP/PagP_B-barrel"/>
</dbReference>
<dbReference type="GO" id="GO:0055085">
    <property type="term" value="P:transmembrane transport"/>
    <property type="evidence" value="ECO:0007669"/>
    <property type="project" value="TreeGrafter"/>
</dbReference>
<accession>A0A1H2DZY2</accession>
<evidence type="ECO:0000313" key="3">
    <source>
        <dbReference type="Proteomes" id="UP000243232"/>
    </source>
</evidence>
<dbReference type="InterPro" id="IPR000758">
    <property type="entry name" value="Enterovir_OMP"/>
</dbReference>
<gene>
    <name evidence="2" type="ORF">SAMN05216296_0225</name>
</gene>
<dbReference type="PROSITE" id="PS00695">
    <property type="entry name" value="ENT_VIR_OMP_2"/>
    <property type="match status" value="1"/>
</dbReference>
<dbReference type="PANTHER" id="PTHR36920:SF1">
    <property type="entry name" value="OUTER MEMBRANE PROTEIN W"/>
    <property type="match status" value="1"/>
</dbReference>
<dbReference type="GO" id="GO:0044384">
    <property type="term" value="C:host outer membrane"/>
    <property type="evidence" value="ECO:0007669"/>
    <property type="project" value="InterPro"/>
</dbReference>
<dbReference type="PANTHER" id="PTHR36920">
    <property type="match status" value="1"/>
</dbReference>
<feature type="chain" id="PRO_5009272606" evidence="1">
    <location>
        <begin position="23"/>
        <end position="228"/>
    </location>
</feature>
<dbReference type="Gene3D" id="2.40.160.20">
    <property type="match status" value="1"/>
</dbReference>
<dbReference type="EMBL" id="LT629785">
    <property type="protein sequence ID" value="SDT88335.1"/>
    <property type="molecule type" value="Genomic_DNA"/>
</dbReference>
<name>A0A1H2DZY2_9PSED</name>
<evidence type="ECO:0000313" key="2">
    <source>
        <dbReference type="EMBL" id="SDT88335.1"/>
    </source>
</evidence>
<feature type="signal peptide" evidence="1">
    <location>
        <begin position="1"/>
        <end position="22"/>
    </location>
</feature>
<dbReference type="GO" id="GO:0019867">
    <property type="term" value="C:outer membrane"/>
    <property type="evidence" value="ECO:0007669"/>
    <property type="project" value="InterPro"/>
</dbReference>
<dbReference type="OrthoDB" id="9807574at2"/>
<reference evidence="3" key="1">
    <citation type="submission" date="2016-10" db="EMBL/GenBank/DDBJ databases">
        <authorList>
            <person name="Varghese N."/>
            <person name="Submissions S."/>
        </authorList>
    </citation>
    <scope>NUCLEOTIDE SEQUENCE [LARGE SCALE GENOMIC DNA]</scope>
    <source>
        <strain evidence="3">DSM 17875</strain>
    </source>
</reference>
<dbReference type="RefSeq" id="WP_090192681.1">
    <property type="nucleotide sequence ID" value="NZ_LT629785.1"/>
</dbReference>